<evidence type="ECO:0000313" key="1">
    <source>
        <dbReference type="EMBL" id="KAI4351974.1"/>
    </source>
</evidence>
<sequence length="83" mass="9319">MDKLARPKDVLLTWCAGVVAGSWKVSHSMEDKSLYRNQALETTTVAGFSSEFTRNPPEITTYQENQKFVISSSLPNPFSAYFP</sequence>
<evidence type="ECO:0000313" key="2">
    <source>
        <dbReference type="Proteomes" id="UP000828941"/>
    </source>
</evidence>
<keyword evidence="2" id="KW-1185">Reference proteome</keyword>
<dbReference type="EMBL" id="CM039428">
    <property type="protein sequence ID" value="KAI4351974.1"/>
    <property type="molecule type" value="Genomic_DNA"/>
</dbReference>
<organism evidence="1 2">
    <name type="scientific">Bauhinia variegata</name>
    <name type="common">Purple orchid tree</name>
    <name type="synonym">Phanera variegata</name>
    <dbReference type="NCBI Taxonomy" id="167791"/>
    <lineage>
        <taxon>Eukaryota</taxon>
        <taxon>Viridiplantae</taxon>
        <taxon>Streptophyta</taxon>
        <taxon>Embryophyta</taxon>
        <taxon>Tracheophyta</taxon>
        <taxon>Spermatophyta</taxon>
        <taxon>Magnoliopsida</taxon>
        <taxon>eudicotyledons</taxon>
        <taxon>Gunneridae</taxon>
        <taxon>Pentapetalae</taxon>
        <taxon>rosids</taxon>
        <taxon>fabids</taxon>
        <taxon>Fabales</taxon>
        <taxon>Fabaceae</taxon>
        <taxon>Cercidoideae</taxon>
        <taxon>Cercideae</taxon>
        <taxon>Bauhiniinae</taxon>
        <taxon>Bauhinia</taxon>
    </lineage>
</organism>
<reference evidence="1 2" key="1">
    <citation type="journal article" date="2022" name="DNA Res.">
        <title>Chromosomal-level genome assembly of the orchid tree Bauhinia variegata (Leguminosae; Cercidoideae) supports the allotetraploid origin hypothesis of Bauhinia.</title>
        <authorList>
            <person name="Zhong Y."/>
            <person name="Chen Y."/>
            <person name="Zheng D."/>
            <person name="Pang J."/>
            <person name="Liu Y."/>
            <person name="Luo S."/>
            <person name="Meng S."/>
            <person name="Qian L."/>
            <person name="Wei D."/>
            <person name="Dai S."/>
            <person name="Zhou R."/>
        </authorList>
    </citation>
    <scope>NUCLEOTIDE SEQUENCE [LARGE SCALE GENOMIC DNA]</scope>
    <source>
        <strain evidence="1">BV-YZ2020</strain>
    </source>
</reference>
<accession>A0ACB9PT36</accession>
<dbReference type="Proteomes" id="UP000828941">
    <property type="component" value="Chromosome 3"/>
</dbReference>
<proteinExistence type="predicted"/>
<comment type="caution">
    <text evidence="1">The sequence shown here is derived from an EMBL/GenBank/DDBJ whole genome shotgun (WGS) entry which is preliminary data.</text>
</comment>
<gene>
    <name evidence="1" type="ORF">L6164_006272</name>
</gene>
<name>A0ACB9PT36_BAUVA</name>
<protein>
    <submittedName>
        <fullName evidence="1">Uncharacterized protein</fullName>
    </submittedName>
</protein>